<evidence type="ECO:0000313" key="1">
    <source>
        <dbReference type="EMBL" id="MBB6504593.1"/>
    </source>
</evidence>
<protein>
    <submittedName>
        <fullName evidence="1">Uncharacterized protein</fullName>
    </submittedName>
</protein>
<proteinExistence type="predicted"/>
<organism evidence="1 2">
    <name type="scientific">Sphingomonas endophytica</name>
    <dbReference type="NCBI Taxonomy" id="869719"/>
    <lineage>
        <taxon>Bacteria</taxon>
        <taxon>Pseudomonadati</taxon>
        <taxon>Pseudomonadota</taxon>
        <taxon>Alphaproteobacteria</taxon>
        <taxon>Sphingomonadales</taxon>
        <taxon>Sphingomonadaceae</taxon>
        <taxon>Sphingomonas</taxon>
    </lineage>
</organism>
<dbReference type="Proteomes" id="UP000522313">
    <property type="component" value="Unassembled WGS sequence"/>
</dbReference>
<dbReference type="AlphaFoldDB" id="A0A7X0JBJ8"/>
<gene>
    <name evidence="1" type="ORF">F4693_001566</name>
</gene>
<name>A0A7X0JBJ8_9SPHN</name>
<evidence type="ECO:0000313" key="2">
    <source>
        <dbReference type="Proteomes" id="UP000522313"/>
    </source>
</evidence>
<reference evidence="1 2" key="2">
    <citation type="submission" date="2020-08" db="EMBL/GenBank/DDBJ databases">
        <authorList>
            <person name="Partida-Martinez L."/>
            <person name="Huntemann M."/>
            <person name="Clum A."/>
            <person name="Wang J."/>
            <person name="Palaniappan K."/>
            <person name="Ritter S."/>
            <person name="Chen I.-M."/>
            <person name="Stamatis D."/>
            <person name="Reddy T."/>
            <person name="O'Malley R."/>
            <person name="Daum C."/>
            <person name="Shapiro N."/>
            <person name="Ivanova N."/>
            <person name="Kyrpides N."/>
            <person name="Woyke T."/>
        </authorList>
    </citation>
    <scope>NUCLEOTIDE SEQUENCE [LARGE SCALE GENOMIC DNA]</scope>
    <source>
        <strain evidence="1 2">AS3.13</strain>
    </source>
</reference>
<dbReference type="EMBL" id="JACHBT010000007">
    <property type="protein sequence ID" value="MBB6504593.1"/>
    <property type="molecule type" value="Genomic_DNA"/>
</dbReference>
<accession>A0A7X0JBJ8</accession>
<sequence length="60" mass="6598">MKRLAIQAELDLQRLAAIEAAVVALSDEDLLDFADIFIGGDPTPLRAMAEEQMRKRGISL</sequence>
<reference evidence="1 2" key="1">
    <citation type="submission" date="2020-08" db="EMBL/GenBank/DDBJ databases">
        <title>The Agave Microbiome: Exploring the role of microbial communities in plant adaptations to desert environments.</title>
        <authorList>
            <person name="Partida-Martinez L.P."/>
        </authorList>
    </citation>
    <scope>NUCLEOTIDE SEQUENCE [LARGE SCALE GENOMIC DNA]</scope>
    <source>
        <strain evidence="1 2">AS3.13</strain>
    </source>
</reference>
<comment type="caution">
    <text evidence="1">The sequence shown here is derived from an EMBL/GenBank/DDBJ whole genome shotgun (WGS) entry which is preliminary data.</text>
</comment>